<dbReference type="EMBL" id="BOQN01000072">
    <property type="protein sequence ID" value="GIM93998.1"/>
    <property type="molecule type" value="Genomic_DNA"/>
</dbReference>
<comment type="caution">
    <text evidence="3">The sequence shown here is derived from an EMBL/GenBank/DDBJ whole genome shotgun (WGS) entry which is preliminary data.</text>
</comment>
<gene>
    <name evidence="3" type="ORF">Ato02nite_057910</name>
</gene>
<dbReference type="RefSeq" id="WP_213009787.1">
    <property type="nucleotide sequence ID" value="NZ_BOQN01000072.1"/>
</dbReference>
<dbReference type="PROSITE" id="PS51257">
    <property type="entry name" value="PROKAR_LIPOPROTEIN"/>
    <property type="match status" value="1"/>
</dbReference>
<evidence type="ECO:0000259" key="2">
    <source>
        <dbReference type="Pfam" id="PF05305"/>
    </source>
</evidence>
<sequence length="154" mass="15457">MRRAFAAVAMIVALGGCSDEPGAISAVRPESDASPVPQVTATRPPLVTHPPSPRSASPRSPQAAETAEPAGAGSGEAGLDRFVAAVQKQLPAVALDRRDEEVEALGTQACDALAAGADVPAVAGELGAQGVTSDDAKKLIALARTTACRGRPKV</sequence>
<dbReference type="Pfam" id="PF05305">
    <property type="entry name" value="DUF732"/>
    <property type="match status" value="1"/>
</dbReference>
<dbReference type="AlphaFoldDB" id="A0A919TE82"/>
<keyword evidence="4" id="KW-1185">Reference proteome</keyword>
<reference evidence="3 4" key="1">
    <citation type="submission" date="2021-03" db="EMBL/GenBank/DDBJ databases">
        <title>Whole genome shotgun sequence of Actinoplanes toevensis NBRC 105298.</title>
        <authorList>
            <person name="Komaki H."/>
            <person name="Tamura T."/>
        </authorList>
    </citation>
    <scope>NUCLEOTIDE SEQUENCE [LARGE SCALE GENOMIC DNA]</scope>
    <source>
        <strain evidence="3 4">NBRC 105298</strain>
    </source>
</reference>
<evidence type="ECO:0000313" key="3">
    <source>
        <dbReference type="EMBL" id="GIM93998.1"/>
    </source>
</evidence>
<feature type="domain" description="DUF732" evidence="2">
    <location>
        <begin position="99"/>
        <end position="148"/>
    </location>
</feature>
<evidence type="ECO:0000256" key="1">
    <source>
        <dbReference type="SAM" id="MobiDB-lite"/>
    </source>
</evidence>
<organism evidence="3 4">
    <name type="scientific">Paractinoplanes toevensis</name>
    <dbReference type="NCBI Taxonomy" id="571911"/>
    <lineage>
        <taxon>Bacteria</taxon>
        <taxon>Bacillati</taxon>
        <taxon>Actinomycetota</taxon>
        <taxon>Actinomycetes</taxon>
        <taxon>Micromonosporales</taxon>
        <taxon>Micromonosporaceae</taxon>
        <taxon>Paractinoplanes</taxon>
    </lineage>
</organism>
<accession>A0A919TE82</accession>
<name>A0A919TE82_9ACTN</name>
<proteinExistence type="predicted"/>
<protein>
    <recommendedName>
        <fullName evidence="2">DUF732 domain-containing protein</fullName>
    </recommendedName>
</protein>
<feature type="compositionally biased region" description="Low complexity" evidence="1">
    <location>
        <begin position="54"/>
        <end position="71"/>
    </location>
</feature>
<feature type="region of interest" description="Disordered" evidence="1">
    <location>
        <begin position="18"/>
        <end position="76"/>
    </location>
</feature>
<evidence type="ECO:0000313" key="4">
    <source>
        <dbReference type="Proteomes" id="UP000677082"/>
    </source>
</evidence>
<dbReference type="InterPro" id="IPR007969">
    <property type="entry name" value="DUF732"/>
</dbReference>
<dbReference type="Proteomes" id="UP000677082">
    <property type="component" value="Unassembled WGS sequence"/>
</dbReference>